<dbReference type="InterPro" id="IPR027806">
    <property type="entry name" value="HARBI1_dom"/>
</dbReference>
<dbReference type="HOGENOM" id="CLU_1333127_0_0_1"/>
<proteinExistence type="predicted"/>
<evidence type="ECO:0000256" key="1">
    <source>
        <dbReference type="ARBA" id="ARBA00001968"/>
    </source>
</evidence>
<dbReference type="Pfam" id="PF13359">
    <property type="entry name" value="DDE_Tnp_4"/>
    <property type="match status" value="1"/>
</dbReference>
<keyword evidence="2" id="KW-0479">Metal-binding</keyword>
<protein>
    <recommendedName>
        <fullName evidence="4">DDE Tnp4 domain-containing protein</fullName>
    </recommendedName>
</protein>
<organism evidence="5 6">
    <name type="scientific">Daphnia pulex</name>
    <name type="common">Water flea</name>
    <dbReference type="NCBI Taxonomy" id="6669"/>
    <lineage>
        <taxon>Eukaryota</taxon>
        <taxon>Metazoa</taxon>
        <taxon>Ecdysozoa</taxon>
        <taxon>Arthropoda</taxon>
        <taxon>Crustacea</taxon>
        <taxon>Branchiopoda</taxon>
        <taxon>Diplostraca</taxon>
        <taxon>Cladocera</taxon>
        <taxon>Anomopoda</taxon>
        <taxon>Daphniidae</taxon>
        <taxon>Daphnia</taxon>
    </lineage>
</organism>
<feature type="compositionally biased region" description="Acidic residues" evidence="3">
    <location>
        <begin position="159"/>
        <end position="187"/>
    </location>
</feature>
<evidence type="ECO:0000256" key="3">
    <source>
        <dbReference type="SAM" id="MobiDB-lite"/>
    </source>
</evidence>
<dbReference type="InParanoid" id="E9GHA2"/>
<dbReference type="AlphaFoldDB" id="E9GHA2"/>
<name>E9GHA2_DAPPU</name>
<comment type="cofactor">
    <cofactor evidence="1">
        <name>a divalent metal cation</name>
        <dbReference type="ChEBI" id="CHEBI:60240"/>
    </cofactor>
</comment>
<sequence>MGDSTKTSDNVMVTCQSRNVSTGCQPFWYHSRIFRWYGNPDKQPIKHLAAYTNRKAVTSVKLQGVCDSSLKFMDIRCGWPGSKHDSRILEMSSLSRAQRYFNSRDSGQRCLIERSFRLLKGKRRKLKYLDITNLDYIPFIIITACLLHNFIIDIEGEDTDINGDESDDEGDSDNEADDDQNEEDEAEVENRDAICRNLYVSDDNIP</sequence>
<evidence type="ECO:0000313" key="6">
    <source>
        <dbReference type="Proteomes" id="UP000000305"/>
    </source>
</evidence>
<dbReference type="OrthoDB" id="6358932at2759"/>
<feature type="region of interest" description="Disordered" evidence="3">
    <location>
        <begin position="159"/>
        <end position="191"/>
    </location>
</feature>
<keyword evidence="6" id="KW-1185">Reference proteome</keyword>
<reference evidence="5 6" key="1">
    <citation type="journal article" date="2011" name="Science">
        <title>The ecoresponsive genome of Daphnia pulex.</title>
        <authorList>
            <person name="Colbourne J.K."/>
            <person name="Pfrender M.E."/>
            <person name="Gilbert D."/>
            <person name="Thomas W.K."/>
            <person name="Tucker A."/>
            <person name="Oakley T.H."/>
            <person name="Tokishita S."/>
            <person name="Aerts A."/>
            <person name="Arnold G.J."/>
            <person name="Basu M.K."/>
            <person name="Bauer D.J."/>
            <person name="Caceres C.E."/>
            <person name="Carmel L."/>
            <person name="Casola C."/>
            <person name="Choi J.H."/>
            <person name="Detter J.C."/>
            <person name="Dong Q."/>
            <person name="Dusheyko S."/>
            <person name="Eads B.D."/>
            <person name="Frohlich T."/>
            <person name="Geiler-Samerotte K.A."/>
            <person name="Gerlach D."/>
            <person name="Hatcher P."/>
            <person name="Jogdeo S."/>
            <person name="Krijgsveld J."/>
            <person name="Kriventseva E.V."/>
            <person name="Kultz D."/>
            <person name="Laforsch C."/>
            <person name="Lindquist E."/>
            <person name="Lopez J."/>
            <person name="Manak J.R."/>
            <person name="Muller J."/>
            <person name="Pangilinan J."/>
            <person name="Patwardhan R.P."/>
            <person name="Pitluck S."/>
            <person name="Pritham E.J."/>
            <person name="Rechtsteiner A."/>
            <person name="Rho M."/>
            <person name="Rogozin I.B."/>
            <person name="Sakarya O."/>
            <person name="Salamov A."/>
            <person name="Schaack S."/>
            <person name="Shapiro H."/>
            <person name="Shiga Y."/>
            <person name="Skalitzky C."/>
            <person name="Smith Z."/>
            <person name="Souvorov A."/>
            <person name="Sung W."/>
            <person name="Tang Z."/>
            <person name="Tsuchiya D."/>
            <person name="Tu H."/>
            <person name="Vos H."/>
            <person name="Wang M."/>
            <person name="Wolf Y.I."/>
            <person name="Yamagata H."/>
            <person name="Yamada T."/>
            <person name="Ye Y."/>
            <person name="Shaw J.R."/>
            <person name="Andrews J."/>
            <person name="Crease T.J."/>
            <person name="Tang H."/>
            <person name="Lucas S.M."/>
            <person name="Robertson H.M."/>
            <person name="Bork P."/>
            <person name="Koonin E.V."/>
            <person name="Zdobnov E.M."/>
            <person name="Grigoriev I.V."/>
            <person name="Lynch M."/>
            <person name="Boore J.L."/>
        </authorList>
    </citation>
    <scope>NUCLEOTIDE SEQUENCE [LARGE SCALE GENOMIC DNA]</scope>
</reference>
<gene>
    <name evidence="5" type="ORF">DAPPUDRAFT_317897</name>
</gene>
<dbReference type="GO" id="GO:0046872">
    <property type="term" value="F:metal ion binding"/>
    <property type="evidence" value="ECO:0007669"/>
    <property type="project" value="UniProtKB-KW"/>
</dbReference>
<feature type="domain" description="DDE Tnp4" evidence="4">
    <location>
        <begin position="46"/>
        <end position="97"/>
    </location>
</feature>
<dbReference type="PhylomeDB" id="E9GHA2"/>
<dbReference type="EMBL" id="GL732544">
    <property type="protein sequence ID" value="EFX81219.1"/>
    <property type="molecule type" value="Genomic_DNA"/>
</dbReference>
<dbReference type="Proteomes" id="UP000000305">
    <property type="component" value="Unassembled WGS sequence"/>
</dbReference>
<evidence type="ECO:0000259" key="4">
    <source>
        <dbReference type="Pfam" id="PF13359"/>
    </source>
</evidence>
<accession>E9GHA2</accession>
<evidence type="ECO:0000256" key="2">
    <source>
        <dbReference type="ARBA" id="ARBA00022723"/>
    </source>
</evidence>
<dbReference type="KEGG" id="dpx:DAPPUDRAFT_317897"/>
<evidence type="ECO:0000313" key="5">
    <source>
        <dbReference type="EMBL" id="EFX81219.1"/>
    </source>
</evidence>
<dbReference type="eggNOG" id="KOG4585">
    <property type="taxonomic scope" value="Eukaryota"/>
</dbReference>